<comment type="similarity">
    <text evidence="2 9">Belongs to the resistance-nodulation-cell division (RND) (TC 2.A.6) family.</text>
</comment>
<dbReference type="InterPro" id="IPR004764">
    <property type="entry name" value="MdtF-like"/>
</dbReference>
<dbReference type="Proteomes" id="UP000182703">
    <property type="component" value="Chromosome"/>
</dbReference>
<feature type="transmembrane region" description="Helical" evidence="9">
    <location>
        <begin position="344"/>
        <end position="363"/>
    </location>
</feature>
<organism evidence="10 11">
    <name type="scientific">Chelatococcus daeguensis</name>
    <dbReference type="NCBI Taxonomy" id="444444"/>
    <lineage>
        <taxon>Bacteria</taxon>
        <taxon>Pseudomonadati</taxon>
        <taxon>Pseudomonadota</taxon>
        <taxon>Alphaproteobacteria</taxon>
        <taxon>Hyphomicrobiales</taxon>
        <taxon>Chelatococcaceae</taxon>
        <taxon>Chelatococcus</taxon>
    </lineage>
</organism>
<feature type="transmembrane region" description="Helical" evidence="9">
    <location>
        <begin position="932"/>
        <end position="953"/>
    </location>
</feature>
<evidence type="ECO:0000313" key="11">
    <source>
        <dbReference type="Proteomes" id="UP000182703"/>
    </source>
</evidence>
<gene>
    <name evidence="10" type="ORF">BOQ54_01570</name>
</gene>
<dbReference type="InterPro" id="IPR001036">
    <property type="entry name" value="Acrflvin-R"/>
</dbReference>
<reference evidence="10 11" key="1">
    <citation type="submission" date="2016-11" db="EMBL/GenBank/DDBJ databases">
        <title>Complete genome sequence of the aerobically denitrifying bacterium Chelatococcus daeguensis TAD1.</title>
        <authorList>
            <person name="Yang Y."/>
            <person name="Huang S."/>
            <person name="Lin E."/>
        </authorList>
    </citation>
    <scope>NUCLEOTIDE SEQUENCE [LARGE SCALE GENOMIC DNA]</scope>
    <source>
        <strain evidence="10 11">TAD1</strain>
    </source>
</reference>
<evidence type="ECO:0000256" key="3">
    <source>
        <dbReference type="ARBA" id="ARBA00022448"/>
    </source>
</evidence>
<feature type="transmembrane region" description="Helical" evidence="9">
    <location>
        <begin position="441"/>
        <end position="461"/>
    </location>
</feature>
<keyword evidence="5 9" id="KW-0997">Cell inner membrane</keyword>
<dbReference type="GO" id="GO:0009636">
    <property type="term" value="P:response to toxic substance"/>
    <property type="evidence" value="ECO:0007669"/>
    <property type="project" value="UniProtKB-ARBA"/>
</dbReference>
<dbReference type="PANTHER" id="PTHR32063:SF13">
    <property type="entry name" value="MULTIDRUG EFFLUX PUMP SUBUNIT ACRB-RELATED"/>
    <property type="match status" value="1"/>
</dbReference>
<feature type="transmembrane region" description="Helical" evidence="9">
    <location>
        <begin position="473"/>
        <end position="491"/>
    </location>
</feature>
<dbReference type="GO" id="GO:0005886">
    <property type="term" value="C:plasma membrane"/>
    <property type="evidence" value="ECO:0007669"/>
    <property type="project" value="UniProtKB-SubCell"/>
</dbReference>
<evidence type="ECO:0000256" key="5">
    <source>
        <dbReference type="ARBA" id="ARBA00022519"/>
    </source>
</evidence>
<protein>
    <recommendedName>
        <fullName evidence="9">Efflux pump membrane transporter</fullName>
    </recommendedName>
</protein>
<keyword evidence="3 9" id="KW-0813">Transport</keyword>
<dbReference type="Gene3D" id="1.20.1640.10">
    <property type="entry name" value="Multidrug efflux transporter AcrB transmembrane domain"/>
    <property type="match status" value="2"/>
</dbReference>
<feature type="transmembrane region" description="Helical" evidence="9">
    <location>
        <begin position="1006"/>
        <end position="1032"/>
    </location>
</feature>
<evidence type="ECO:0000256" key="6">
    <source>
        <dbReference type="ARBA" id="ARBA00022692"/>
    </source>
</evidence>
<evidence type="ECO:0000256" key="7">
    <source>
        <dbReference type="ARBA" id="ARBA00022989"/>
    </source>
</evidence>
<dbReference type="SUPFAM" id="SSF82866">
    <property type="entry name" value="Multidrug efflux transporter AcrB transmembrane domain"/>
    <property type="match status" value="2"/>
</dbReference>
<evidence type="ECO:0000256" key="9">
    <source>
        <dbReference type="RuleBase" id="RU364070"/>
    </source>
</evidence>
<keyword evidence="7 9" id="KW-1133">Transmembrane helix</keyword>
<evidence type="ECO:0000313" key="10">
    <source>
        <dbReference type="EMBL" id="APF36177.1"/>
    </source>
</evidence>
<feature type="transmembrane region" description="Helical" evidence="9">
    <location>
        <begin position="12"/>
        <end position="33"/>
    </location>
</feature>
<dbReference type="EMBL" id="CP018095">
    <property type="protein sequence ID" value="APF36177.1"/>
    <property type="molecule type" value="Genomic_DNA"/>
</dbReference>
<evidence type="ECO:0000256" key="8">
    <source>
        <dbReference type="ARBA" id="ARBA00023136"/>
    </source>
</evidence>
<dbReference type="SUPFAM" id="SSF82714">
    <property type="entry name" value="Multidrug efflux transporter AcrB TolC docking domain, DN and DC subdomains"/>
    <property type="match status" value="2"/>
</dbReference>
<comment type="subcellular location">
    <subcellularLocation>
        <location evidence="1 9">Cell inner membrane</location>
        <topology evidence="1 9">Multi-pass membrane protein</topology>
    </subcellularLocation>
</comment>
<dbReference type="PRINTS" id="PR00702">
    <property type="entry name" value="ACRIFLAVINRP"/>
</dbReference>
<dbReference type="GO" id="GO:0015562">
    <property type="term" value="F:efflux transmembrane transporter activity"/>
    <property type="evidence" value="ECO:0007669"/>
    <property type="project" value="InterPro"/>
</dbReference>
<keyword evidence="11" id="KW-1185">Reference proteome</keyword>
<feature type="transmembrane region" description="Helical" evidence="9">
    <location>
        <begin position="876"/>
        <end position="893"/>
    </location>
</feature>
<keyword evidence="6 9" id="KW-0812">Transmembrane</keyword>
<dbReference type="Gene3D" id="3.30.70.1320">
    <property type="entry name" value="Multidrug efflux transporter AcrB pore domain like"/>
    <property type="match status" value="1"/>
</dbReference>
<evidence type="ECO:0000256" key="2">
    <source>
        <dbReference type="ARBA" id="ARBA00010942"/>
    </source>
</evidence>
<sequence length="1056" mass="113347">MFSRFFIERPVLSNVIALVTVLIGAVALLRLPVSQYPNVTPPTVSVTARFPGASAQTVMETIALPIEQQVNGVEGMIYMQSTSGSDGSYNLTVTFAIGTDPDFAQILVQNRVSAALAQLPQSVQVQGVNVQKKSTAVLMFVALTSPDKRYDSLFLANYGVINLQNELARVPGVGSVSIYGAGEYAMRLWLDPDRLQAFSLTPSDVISAVQQQSQEVAAGVVGMPPTPQGQNFQYTLNVTGRFERAEDFENIVVKVDGANGGRITRVRDVGRVELGAQTYSYAFSLQGAPAAGIGIFQLPEANALEVAAAVRAKMDELAQRFPPGLAYSVPFDTTTFVEASISEVYKTLIEAGILVLLVIMLFLQDWRAMLVPATTVPVTIIGAFAAMAALGFTVNISTLFAIVLAIGIVVDDAIVIVEGVAHHMSRGLSGREAAVKAMNELTGPVIGITLVLMSVFLPAAFMPGLTGQMYQQFALVIAATALISAVNAMTLKPTQCALWLRPPTPPEKRNFIYRGFNRVYDACERWYAGLIHHMVKASYVMVVVALGLIGLAFWGMSRVPTAFIPLEDQGYMMVNVQLPDGASLERTDRVLDDVQKVVSQVPGVDQVFTISGISILDNNASLPSAGAVYVVLKDWSLREADPAQGLLGLYRALTRVLEDNILDARTMVIPPPPIQGIGNAGGFSFVVQLRDGSGDLDKLQNATDEIVAKANSQSAVSNAFTSFRARVPQFHIGVNRTKAETLGVTVGQVFEALESYIGSTYVGQFNRFGQVFQVYAQAEGSFRQTVDTIKGLKIRTQTGEMVPLGTLVDVTPMEGPSIVSLYNLYPAATITGMPAPAFSSGQVMQLMEQISAHTLPAGLGHEWTGMSFQEKIVGNQIFFVFGLAVVLVYFVLAGQYESWIQPLSVILAVPLALLGTVGALTALGVANNLYTQIGLILLIALSSKNAILIVEYAREQRAEGMAIVDAAVEAARRRFRPILMTSFAFILGVVPLVLAEGAGANGRKSIGIAVFSGMLASTCLAVLFVPSFFTVLQRLEEWWTRKAPEAETAAEPPAAA</sequence>
<dbReference type="RefSeq" id="WP_071923118.1">
    <property type="nucleotide sequence ID" value="NZ_CP018095.1"/>
</dbReference>
<dbReference type="FunFam" id="1.20.1640.10:FF:000001">
    <property type="entry name" value="Efflux pump membrane transporter"/>
    <property type="match status" value="1"/>
</dbReference>
<dbReference type="SUPFAM" id="SSF82693">
    <property type="entry name" value="Multidrug efflux transporter AcrB pore domain, PN1, PN2, PC1 and PC2 subdomains"/>
    <property type="match status" value="4"/>
</dbReference>
<evidence type="ECO:0000256" key="4">
    <source>
        <dbReference type="ARBA" id="ARBA00022475"/>
    </source>
</evidence>
<feature type="transmembrane region" description="Helical" evidence="9">
    <location>
        <begin position="905"/>
        <end position="926"/>
    </location>
</feature>
<dbReference type="KEGG" id="cdq:BOQ54_01570"/>
<dbReference type="FunFam" id="3.30.70.1430:FF:000001">
    <property type="entry name" value="Efflux pump membrane transporter"/>
    <property type="match status" value="1"/>
</dbReference>
<dbReference type="NCBIfam" id="TIGR00915">
    <property type="entry name" value="2A0602"/>
    <property type="match status" value="1"/>
</dbReference>
<accession>A0AAC9JM64</accession>
<dbReference type="Gene3D" id="3.30.70.1430">
    <property type="entry name" value="Multidrug efflux transporter AcrB pore domain"/>
    <property type="match status" value="2"/>
</dbReference>
<proteinExistence type="inferred from homology"/>
<feature type="transmembrane region" description="Helical" evidence="9">
    <location>
        <begin position="974"/>
        <end position="994"/>
    </location>
</feature>
<dbReference type="Gene3D" id="3.30.70.1440">
    <property type="entry name" value="Multidrug efflux transporter AcrB pore domain"/>
    <property type="match status" value="1"/>
</dbReference>
<feature type="transmembrane region" description="Helical" evidence="9">
    <location>
        <begin position="398"/>
        <end position="421"/>
    </location>
</feature>
<keyword evidence="8 9" id="KW-0472">Membrane</keyword>
<dbReference type="PANTHER" id="PTHR32063">
    <property type="match status" value="1"/>
</dbReference>
<dbReference type="Pfam" id="PF00873">
    <property type="entry name" value="ACR_tran"/>
    <property type="match status" value="1"/>
</dbReference>
<keyword evidence="4" id="KW-1003">Cell membrane</keyword>
<dbReference type="Gene3D" id="3.30.2090.10">
    <property type="entry name" value="Multidrug efflux transporter AcrB TolC docking domain, DN and DC subdomains"/>
    <property type="match status" value="2"/>
</dbReference>
<dbReference type="GO" id="GO:0042910">
    <property type="term" value="F:xenobiotic transmembrane transporter activity"/>
    <property type="evidence" value="ECO:0007669"/>
    <property type="project" value="TreeGrafter"/>
</dbReference>
<name>A0AAC9JM64_9HYPH</name>
<feature type="transmembrane region" description="Helical" evidence="9">
    <location>
        <begin position="537"/>
        <end position="556"/>
    </location>
</feature>
<dbReference type="AlphaFoldDB" id="A0AAC9JM64"/>
<dbReference type="NCBIfam" id="NF000282">
    <property type="entry name" value="RND_permease_1"/>
    <property type="match status" value="1"/>
</dbReference>
<dbReference type="InterPro" id="IPR027463">
    <property type="entry name" value="AcrB_DN_DC_subdom"/>
</dbReference>
<evidence type="ECO:0000256" key="1">
    <source>
        <dbReference type="ARBA" id="ARBA00004429"/>
    </source>
</evidence>
<feature type="transmembrane region" description="Helical" evidence="9">
    <location>
        <begin position="370"/>
        <end position="392"/>
    </location>
</feature>